<dbReference type="InterPro" id="IPR038607">
    <property type="entry name" value="PhoD-like_sf"/>
</dbReference>
<dbReference type="RefSeq" id="WP_108402080.1">
    <property type="nucleotide sequence ID" value="NZ_NESP01000001.1"/>
</dbReference>
<dbReference type="PANTHER" id="PTHR43606">
    <property type="entry name" value="PHOSPHATASE, PUTATIVE (AFU_ORTHOLOGUE AFUA_6G08710)-RELATED"/>
    <property type="match status" value="1"/>
</dbReference>
<keyword evidence="1" id="KW-0732">Signal</keyword>
<dbReference type="Proteomes" id="UP000251341">
    <property type="component" value="Unassembled WGS sequence"/>
</dbReference>
<dbReference type="InterPro" id="IPR018946">
    <property type="entry name" value="PhoD-like_MPP"/>
</dbReference>
<reference evidence="4 5" key="1">
    <citation type="submission" date="2017-04" db="EMBL/GenBank/DDBJ databases">
        <title>Unexpected and diverse lifestyles within the genus Limnohabitans.</title>
        <authorList>
            <person name="Kasalicky V."/>
            <person name="Mehrshad M."/>
            <person name="Andrei S.-A."/>
            <person name="Salcher M."/>
            <person name="Kratochvilova H."/>
            <person name="Simek K."/>
            <person name="Ghai R."/>
        </authorList>
    </citation>
    <scope>NUCLEOTIDE SEQUENCE [LARGE SCALE GENOMIC DNA]</scope>
    <source>
        <strain evidence="4 5">MWH-C5</strain>
    </source>
</reference>
<evidence type="ECO:0000259" key="2">
    <source>
        <dbReference type="Pfam" id="PF09423"/>
    </source>
</evidence>
<evidence type="ECO:0000313" key="5">
    <source>
        <dbReference type="Proteomes" id="UP000251341"/>
    </source>
</evidence>
<evidence type="ECO:0000256" key="1">
    <source>
        <dbReference type="SAM" id="SignalP"/>
    </source>
</evidence>
<feature type="signal peptide" evidence="1">
    <location>
        <begin position="1"/>
        <end position="27"/>
    </location>
</feature>
<accession>A0A315ETV4</accession>
<evidence type="ECO:0008006" key="6">
    <source>
        <dbReference type="Google" id="ProtNLM"/>
    </source>
</evidence>
<feature type="chain" id="PRO_5016359738" description="Alkaline phosphatase" evidence="1">
    <location>
        <begin position="28"/>
        <end position="518"/>
    </location>
</feature>
<proteinExistence type="predicted"/>
<dbReference type="PANTHER" id="PTHR43606:SF2">
    <property type="entry name" value="ALKALINE PHOSPHATASE FAMILY PROTEIN (AFU_ORTHOLOGUE AFUA_5G03860)"/>
    <property type="match status" value="1"/>
</dbReference>
<feature type="domain" description="PhoD-like phosphatase metallophosphatase" evidence="2">
    <location>
        <begin position="150"/>
        <end position="487"/>
    </location>
</feature>
<dbReference type="InterPro" id="IPR029052">
    <property type="entry name" value="Metallo-depent_PP-like"/>
</dbReference>
<comment type="caution">
    <text evidence="4">The sequence shown here is derived from an EMBL/GenBank/DDBJ whole genome shotgun (WGS) entry which is preliminary data.</text>
</comment>
<dbReference type="SUPFAM" id="SSF56300">
    <property type="entry name" value="Metallo-dependent phosphatases"/>
    <property type="match status" value="1"/>
</dbReference>
<dbReference type="InterPro" id="IPR052900">
    <property type="entry name" value="Phospholipid_Metab_Enz"/>
</dbReference>
<dbReference type="CDD" id="cd07389">
    <property type="entry name" value="MPP_PhoD"/>
    <property type="match status" value="1"/>
</dbReference>
<gene>
    <name evidence="4" type="ORF">B9Z44_07490</name>
</gene>
<dbReference type="AlphaFoldDB" id="A0A315ETV4"/>
<name>A0A315ETV4_9BURK</name>
<feature type="domain" description="Phospholipase D N-terminal" evidence="3">
    <location>
        <begin position="43"/>
        <end position="137"/>
    </location>
</feature>
<sequence>MKRRDFNQHLHRSAIALALSPWMSAVAAPTEKVRRWFANPFALGVASGRPRADSVVLWTRVLFSEQDRAAGTDPLRVHVEVFVDAALKQRVQKTDVVTDDARGHSVHVHVQHLQPGTDYWYRFRQGDALSAVGHTRTAPALNADVRQLRMALSSCQHYEQGQYIAHAEIANQQLDFVLFVGDYIYESSNPQYATRQHSSAEPKTLPQYRERYEQYKRDPMLQAAHAAHPWVLMWDDHEVVNDYANDQDRHYTDPHQVLKRRAAAYQAYFEHQPLLLGPDVDNRANMRLYDQLSWGKLADIWTLDCRQYRSVQVCRDPVRGGGRMVLQCDELSDTSRSMLGQAQERWLTERLSHSNRQWKLLAQATQISSTSIPAPVGRSYWNDAWDGYPEARKRLLQTVVDAKLQNVVTLGGDVHCNVAANLRLEPNNPQSPIVASEFVTTSITSRGLGDKPAALIRESNSDLLHYRSDERGYSLITVTPNAVRCDFRTTKFPAGSEAGLKTQASYVVKSGKAGPQPA</sequence>
<dbReference type="Gene3D" id="3.60.21.70">
    <property type="entry name" value="PhoD-like phosphatase"/>
    <property type="match status" value="1"/>
</dbReference>
<protein>
    <recommendedName>
        <fullName evidence="6">Alkaline phosphatase</fullName>
    </recommendedName>
</protein>
<keyword evidence="5" id="KW-1185">Reference proteome</keyword>
<evidence type="ECO:0000313" key="4">
    <source>
        <dbReference type="EMBL" id="PUE59424.1"/>
    </source>
</evidence>
<dbReference type="InterPro" id="IPR032093">
    <property type="entry name" value="PhoD_N"/>
</dbReference>
<dbReference type="Gene3D" id="2.60.40.380">
    <property type="entry name" value="Purple acid phosphatase-like, N-terminal"/>
    <property type="match status" value="1"/>
</dbReference>
<dbReference type="Pfam" id="PF16655">
    <property type="entry name" value="PhoD_N"/>
    <property type="match status" value="1"/>
</dbReference>
<dbReference type="Pfam" id="PF09423">
    <property type="entry name" value="PhoD"/>
    <property type="match status" value="1"/>
</dbReference>
<dbReference type="EMBL" id="NESP01000001">
    <property type="protein sequence ID" value="PUE59424.1"/>
    <property type="molecule type" value="Genomic_DNA"/>
</dbReference>
<evidence type="ECO:0000259" key="3">
    <source>
        <dbReference type="Pfam" id="PF16655"/>
    </source>
</evidence>
<organism evidence="4 5">
    <name type="scientific">Limnohabitans curvus</name>
    <dbReference type="NCBI Taxonomy" id="323423"/>
    <lineage>
        <taxon>Bacteria</taxon>
        <taxon>Pseudomonadati</taxon>
        <taxon>Pseudomonadota</taxon>
        <taxon>Betaproteobacteria</taxon>
        <taxon>Burkholderiales</taxon>
        <taxon>Comamonadaceae</taxon>
        <taxon>Limnohabitans</taxon>
    </lineage>
</organism>